<accession>A0ACB9Z2N8</accession>
<organism evidence="1 2">
    <name type="scientific">Hypoxylon rubiginosum</name>
    <dbReference type="NCBI Taxonomy" id="110542"/>
    <lineage>
        <taxon>Eukaryota</taxon>
        <taxon>Fungi</taxon>
        <taxon>Dikarya</taxon>
        <taxon>Ascomycota</taxon>
        <taxon>Pezizomycotina</taxon>
        <taxon>Sordariomycetes</taxon>
        <taxon>Xylariomycetidae</taxon>
        <taxon>Xylariales</taxon>
        <taxon>Hypoxylaceae</taxon>
        <taxon>Hypoxylon</taxon>
    </lineage>
</organism>
<protein>
    <submittedName>
        <fullName evidence="1">Uncharacterized protein</fullName>
    </submittedName>
</protein>
<proteinExistence type="predicted"/>
<comment type="caution">
    <text evidence="1">The sequence shown here is derived from an EMBL/GenBank/DDBJ whole genome shotgun (WGS) entry which is preliminary data.</text>
</comment>
<dbReference type="Proteomes" id="UP001497700">
    <property type="component" value="Unassembled WGS sequence"/>
</dbReference>
<dbReference type="EMBL" id="MU393464">
    <property type="protein sequence ID" value="KAI4865975.1"/>
    <property type="molecule type" value="Genomic_DNA"/>
</dbReference>
<evidence type="ECO:0000313" key="1">
    <source>
        <dbReference type="EMBL" id="KAI4865975.1"/>
    </source>
</evidence>
<sequence length="425" mass="46006">MHFKQLVPVSIAFFAGCQACIHHYVLAPRLEDELAALRKRDVPVPVKTAIHNVRVFDGYVVGKPQTVIIDGEYITDSDENVEQTIDAGNRILIPGLIDSHAHVQSVEGLENMTSYGVTTIFDMACPNYELCNSLKSNPGLASLFVSMLPALGPSGGNAKLNPVAPELLLYPGKDPKYLVDYAFGNGSDYFKIVNANTGGPTQEQQNELVEYAHSKGHFVVTHAPSVSAYTQAVIARTDVLQHMPDDGLLSACVIGSIKETGLASTPTVEIFRRAYTIQPEIIQFLRGNNTANSTYEHVTENVRHQHIAGVPILAGTDAVGNTVPGLYFPFGESLHQELVNLVTAGMTPAEALRAATIVPATVHRLNDRGVIRPGMRADLILLNSDPLLNISNTRDIARVWAGGVEYANVAKLMASSSQPKSRLHL</sequence>
<evidence type="ECO:0000313" key="2">
    <source>
        <dbReference type="Proteomes" id="UP001497700"/>
    </source>
</evidence>
<name>A0ACB9Z2N8_9PEZI</name>
<keyword evidence="2" id="KW-1185">Reference proteome</keyword>
<reference evidence="1 2" key="1">
    <citation type="journal article" date="2022" name="New Phytol.">
        <title>Ecological generalism drives hyperdiversity of secondary metabolite gene clusters in xylarialean endophytes.</title>
        <authorList>
            <person name="Franco M.E.E."/>
            <person name="Wisecaver J.H."/>
            <person name="Arnold A.E."/>
            <person name="Ju Y.M."/>
            <person name="Slot J.C."/>
            <person name="Ahrendt S."/>
            <person name="Moore L.P."/>
            <person name="Eastman K.E."/>
            <person name="Scott K."/>
            <person name="Konkel Z."/>
            <person name="Mondo S.J."/>
            <person name="Kuo A."/>
            <person name="Hayes R.D."/>
            <person name="Haridas S."/>
            <person name="Andreopoulos B."/>
            <person name="Riley R."/>
            <person name="LaButti K."/>
            <person name="Pangilinan J."/>
            <person name="Lipzen A."/>
            <person name="Amirebrahimi M."/>
            <person name="Yan J."/>
            <person name="Adam C."/>
            <person name="Keymanesh K."/>
            <person name="Ng V."/>
            <person name="Louie K."/>
            <person name="Northen T."/>
            <person name="Drula E."/>
            <person name="Henrissat B."/>
            <person name="Hsieh H.M."/>
            <person name="Youens-Clark K."/>
            <person name="Lutzoni F."/>
            <person name="Miadlikowska J."/>
            <person name="Eastwood D.C."/>
            <person name="Hamelin R.C."/>
            <person name="Grigoriev I.V."/>
            <person name="U'Ren J.M."/>
        </authorList>
    </citation>
    <scope>NUCLEOTIDE SEQUENCE [LARGE SCALE GENOMIC DNA]</scope>
    <source>
        <strain evidence="1 2">CBS 119005</strain>
    </source>
</reference>
<gene>
    <name evidence="1" type="ORF">F4820DRAFT_457828</name>
</gene>